<evidence type="ECO:0000313" key="7">
    <source>
        <dbReference type="EMBL" id="QIB66328.1"/>
    </source>
</evidence>
<keyword evidence="5" id="KW-0472">Membrane</keyword>
<evidence type="ECO:0000256" key="4">
    <source>
        <dbReference type="ARBA" id="ARBA00022989"/>
    </source>
</evidence>
<organism evidence="7 8">
    <name type="scientific">Kineobactrum salinum</name>
    <dbReference type="NCBI Taxonomy" id="2708301"/>
    <lineage>
        <taxon>Bacteria</taxon>
        <taxon>Pseudomonadati</taxon>
        <taxon>Pseudomonadota</taxon>
        <taxon>Gammaproteobacteria</taxon>
        <taxon>Cellvibrionales</taxon>
        <taxon>Halieaceae</taxon>
        <taxon>Kineobactrum</taxon>
    </lineage>
</organism>
<dbReference type="AlphaFoldDB" id="A0A6C0U310"/>
<evidence type="ECO:0000256" key="3">
    <source>
        <dbReference type="ARBA" id="ARBA00022692"/>
    </source>
</evidence>
<dbReference type="Gene3D" id="3.40.50.300">
    <property type="entry name" value="P-loop containing nucleotide triphosphate hydrolases"/>
    <property type="match status" value="1"/>
</dbReference>
<keyword evidence="8" id="KW-1185">Reference proteome</keyword>
<dbReference type="GO" id="GO:0016020">
    <property type="term" value="C:membrane"/>
    <property type="evidence" value="ECO:0007669"/>
    <property type="project" value="UniProtKB-SubCell"/>
</dbReference>
<proteinExistence type="predicted"/>
<keyword evidence="6" id="KW-0325">Glycoprotein</keyword>
<evidence type="ECO:0000256" key="1">
    <source>
        <dbReference type="ARBA" id="ARBA00004167"/>
    </source>
</evidence>
<gene>
    <name evidence="7" type="ORF">G3T16_13840</name>
</gene>
<comment type="subcellular location">
    <subcellularLocation>
        <location evidence="1">Membrane</location>
        <topology evidence="1">Single-pass membrane protein</topology>
    </subcellularLocation>
</comment>
<dbReference type="Pfam" id="PF03567">
    <property type="entry name" value="Sulfotransfer_2"/>
    <property type="match status" value="1"/>
</dbReference>
<evidence type="ECO:0000256" key="2">
    <source>
        <dbReference type="ARBA" id="ARBA00022679"/>
    </source>
</evidence>
<reference evidence="7 8" key="1">
    <citation type="submission" date="2020-02" db="EMBL/GenBank/DDBJ databases">
        <title>Genome sequencing for Kineobactrum sp. M2.</title>
        <authorList>
            <person name="Park S.-J."/>
        </authorList>
    </citation>
    <scope>NUCLEOTIDE SEQUENCE [LARGE SCALE GENOMIC DNA]</scope>
    <source>
        <strain evidence="7 8">M2</strain>
    </source>
</reference>
<keyword evidence="3" id="KW-0812">Transmembrane</keyword>
<dbReference type="PANTHER" id="PTHR12812">
    <property type="entry name" value="HEPARAN SULFATE 6-O-SULFOTRANSFERASE 3"/>
    <property type="match status" value="1"/>
</dbReference>
<keyword evidence="2 7" id="KW-0808">Transferase</keyword>
<accession>A0A6C0U310</accession>
<dbReference type="InterPro" id="IPR005331">
    <property type="entry name" value="Sulfotransferase"/>
</dbReference>
<evidence type="ECO:0000256" key="5">
    <source>
        <dbReference type="ARBA" id="ARBA00023136"/>
    </source>
</evidence>
<sequence>MKTYPQQWTQKDFVYFLHIPKTAGTSVANLLTGMFPQERVLTHYQINNVRKHEPSLFMNARFFYGHFTHDVYATRLPRKPNVVLTFLRDPVQHYISTFFHLKIDPTFTYTSRLTDRKALATEIHDFVSKCSIEEFLESEYSRLYDNFQTRYLVRGLSSSYLDCSDVQLLPVAQKMLLELPCFGLTERFEDSLELIRDYMHYQRPVAPIKHNQARNKPKSFSLSDTALAAIERRTAMDRQLYALASLAFDSRYQAFVQRRSDEQVAPPAANLASG</sequence>
<dbReference type="GO" id="GO:0017095">
    <property type="term" value="F:heparan sulfate 6-sulfotransferase activity"/>
    <property type="evidence" value="ECO:0007669"/>
    <property type="project" value="TreeGrafter"/>
</dbReference>
<dbReference type="InterPro" id="IPR010635">
    <property type="entry name" value="Heparan_SO4-6-sulfoTrfase"/>
</dbReference>
<keyword evidence="4" id="KW-1133">Transmembrane helix</keyword>
<evidence type="ECO:0000256" key="6">
    <source>
        <dbReference type="ARBA" id="ARBA00023180"/>
    </source>
</evidence>
<dbReference type="SUPFAM" id="SSF52540">
    <property type="entry name" value="P-loop containing nucleoside triphosphate hydrolases"/>
    <property type="match status" value="1"/>
</dbReference>
<name>A0A6C0U310_9GAMM</name>
<dbReference type="Proteomes" id="UP000477680">
    <property type="component" value="Chromosome"/>
</dbReference>
<dbReference type="InterPro" id="IPR027417">
    <property type="entry name" value="P-loop_NTPase"/>
</dbReference>
<dbReference type="EMBL" id="CP048711">
    <property type="protein sequence ID" value="QIB66328.1"/>
    <property type="molecule type" value="Genomic_DNA"/>
</dbReference>
<protein>
    <submittedName>
        <fullName evidence="7">Sulfotransferase family protein</fullName>
    </submittedName>
</protein>
<dbReference type="KEGG" id="kim:G3T16_13840"/>
<dbReference type="PANTHER" id="PTHR12812:SF0">
    <property type="entry name" value="HEPARAN-SULFATE 6-O-SULFOTRANSFERASE"/>
    <property type="match status" value="1"/>
</dbReference>
<evidence type="ECO:0000313" key="8">
    <source>
        <dbReference type="Proteomes" id="UP000477680"/>
    </source>
</evidence>
<dbReference type="RefSeq" id="WP_163495762.1">
    <property type="nucleotide sequence ID" value="NZ_CP048711.1"/>
</dbReference>